<keyword evidence="1" id="KW-1133">Transmembrane helix</keyword>
<dbReference type="Proteomes" id="UP001385951">
    <property type="component" value="Unassembled WGS sequence"/>
</dbReference>
<protein>
    <submittedName>
        <fullName evidence="2">Uncharacterized protein</fullName>
    </submittedName>
</protein>
<feature type="transmembrane region" description="Helical" evidence="1">
    <location>
        <begin position="124"/>
        <end position="144"/>
    </location>
</feature>
<dbReference type="AlphaFoldDB" id="A0AAW0GIF3"/>
<feature type="transmembrane region" description="Helical" evidence="1">
    <location>
        <begin position="9"/>
        <end position="32"/>
    </location>
</feature>
<dbReference type="EMBL" id="JASBNA010000004">
    <property type="protein sequence ID" value="KAK7692452.1"/>
    <property type="molecule type" value="Genomic_DNA"/>
</dbReference>
<reference evidence="2 3" key="1">
    <citation type="submission" date="2022-09" db="EMBL/GenBank/DDBJ databases">
        <authorList>
            <person name="Palmer J.M."/>
        </authorList>
    </citation>
    <scope>NUCLEOTIDE SEQUENCE [LARGE SCALE GENOMIC DNA]</scope>
    <source>
        <strain evidence="2 3">DSM 7382</strain>
    </source>
</reference>
<feature type="transmembrane region" description="Helical" evidence="1">
    <location>
        <begin position="44"/>
        <end position="70"/>
    </location>
</feature>
<sequence>MGFIFKKLLLCKGVFIFTYVADIACKIAYAVFNCLRVFGITQSQWLPAMIVFTLSIFDPAINIVFLLAAGYLHLFRNLSIPVITRVVSVAADATILYFTLYVTWRTLKTALKSKSPFTLTSMLLINGSIQFGILLVLNVIAAILDLRSAIVTLGNSGQDASSFVAIQQILNSILLSHFILDLRSIYAIGSKPSDSSQSSYKTETVQFAAHIQSNLGASLDSSWATGEESTFEEVDKIQYSDNPLVTGLLESTRGCETSIKLYKLVTVYHPLALMWRRTMNFNKLARDINSQFH</sequence>
<feature type="transmembrane region" description="Helical" evidence="1">
    <location>
        <begin position="82"/>
        <end position="104"/>
    </location>
</feature>
<keyword evidence="3" id="KW-1185">Reference proteome</keyword>
<name>A0AAW0GIF3_9APHY</name>
<comment type="caution">
    <text evidence="2">The sequence shown here is derived from an EMBL/GenBank/DDBJ whole genome shotgun (WGS) entry which is preliminary data.</text>
</comment>
<evidence type="ECO:0000313" key="3">
    <source>
        <dbReference type="Proteomes" id="UP001385951"/>
    </source>
</evidence>
<evidence type="ECO:0000256" key="1">
    <source>
        <dbReference type="SAM" id="Phobius"/>
    </source>
</evidence>
<keyword evidence="1" id="KW-0472">Membrane</keyword>
<organism evidence="2 3">
    <name type="scientific">Cerrena zonata</name>
    <dbReference type="NCBI Taxonomy" id="2478898"/>
    <lineage>
        <taxon>Eukaryota</taxon>
        <taxon>Fungi</taxon>
        <taxon>Dikarya</taxon>
        <taxon>Basidiomycota</taxon>
        <taxon>Agaricomycotina</taxon>
        <taxon>Agaricomycetes</taxon>
        <taxon>Polyporales</taxon>
        <taxon>Cerrenaceae</taxon>
        <taxon>Cerrena</taxon>
    </lineage>
</organism>
<accession>A0AAW0GIF3</accession>
<gene>
    <name evidence="2" type="ORF">QCA50_004077</name>
</gene>
<proteinExistence type="predicted"/>
<evidence type="ECO:0000313" key="2">
    <source>
        <dbReference type="EMBL" id="KAK7692452.1"/>
    </source>
</evidence>
<keyword evidence="1" id="KW-0812">Transmembrane</keyword>